<feature type="compositionally biased region" description="Acidic residues" evidence="19">
    <location>
        <begin position="299"/>
        <end position="319"/>
    </location>
</feature>
<evidence type="ECO:0000256" key="10">
    <source>
        <dbReference type="ARBA" id="ARBA00022771"/>
    </source>
</evidence>
<dbReference type="InterPro" id="IPR001841">
    <property type="entry name" value="Znf_RING"/>
</dbReference>
<comment type="catalytic activity">
    <reaction evidence="1">
        <text>S-ubiquitinyl-[E2 ubiquitin-conjugating enzyme]-L-cysteine + [acceptor protein]-L-lysine = [E2 ubiquitin-conjugating enzyme]-L-cysteine + N(6)-ubiquitinyl-[acceptor protein]-L-lysine.</text>
        <dbReference type="EC" id="2.3.2.27"/>
    </reaction>
</comment>
<keyword evidence="15" id="KW-0131">Cell cycle</keyword>
<evidence type="ECO:0000256" key="12">
    <source>
        <dbReference type="ARBA" id="ARBA00022786"/>
    </source>
</evidence>
<dbReference type="GO" id="GO:0006511">
    <property type="term" value="P:ubiquitin-dependent protein catabolic process"/>
    <property type="evidence" value="ECO:0007669"/>
    <property type="project" value="TreeGrafter"/>
</dbReference>
<dbReference type="InterPro" id="IPR017907">
    <property type="entry name" value="Znf_RING_CS"/>
</dbReference>
<keyword evidence="7" id="KW-0132">Cell division</keyword>
<reference evidence="22 23" key="1">
    <citation type="submission" date="2018-09" db="EMBL/GenBank/DDBJ databases">
        <title>whole genome sequence of T. equiperdum IVM-t1 strain.</title>
        <authorList>
            <person name="Suganuma K."/>
        </authorList>
    </citation>
    <scope>NUCLEOTIDE SEQUENCE [LARGE SCALE GENOMIC DNA]</scope>
    <source>
        <strain evidence="22 23">IVM-t1</strain>
    </source>
</reference>
<feature type="domain" description="FHA" evidence="20">
    <location>
        <begin position="76"/>
        <end position="128"/>
    </location>
</feature>
<proteinExistence type="inferred from homology"/>
<evidence type="ECO:0000256" key="2">
    <source>
        <dbReference type="ARBA" id="ARBA00004322"/>
    </source>
</evidence>
<keyword evidence="12" id="KW-0833">Ubl conjugation pathway</keyword>
<dbReference type="Gene3D" id="2.60.200.20">
    <property type="match status" value="1"/>
</dbReference>
<dbReference type="InterPro" id="IPR018957">
    <property type="entry name" value="Znf_C3HC4_RING-type"/>
</dbReference>
<dbReference type="PROSITE" id="PS50089">
    <property type="entry name" value="ZF_RING_2"/>
    <property type="match status" value="1"/>
</dbReference>
<evidence type="ECO:0000256" key="3">
    <source>
        <dbReference type="ARBA" id="ARBA00004906"/>
    </source>
</evidence>
<evidence type="ECO:0000256" key="16">
    <source>
        <dbReference type="ARBA" id="ARBA00029800"/>
    </source>
</evidence>
<comment type="similarity">
    <text evidence="4">Belongs to the CHFR family.</text>
</comment>
<dbReference type="EMBL" id="QSBY01000011">
    <property type="protein sequence ID" value="RHW68178.1"/>
    <property type="molecule type" value="Genomic_DNA"/>
</dbReference>
<dbReference type="AlphaFoldDB" id="A0A3L6KWL7"/>
<feature type="region of interest" description="Disordered" evidence="19">
    <location>
        <begin position="147"/>
        <end position="173"/>
    </location>
</feature>
<dbReference type="SUPFAM" id="SSF57850">
    <property type="entry name" value="RING/U-box"/>
    <property type="match status" value="1"/>
</dbReference>
<evidence type="ECO:0000256" key="1">
    <source>
        <dbReference type="ARBA" id="ARBA00000900"/>
    </source>
</evidence>
<organism evidence="22 23">
    <name type="scientific">Trypanosoma brucei equiperdum</name>
    <dbReference type="NCBI Taxonomy" id="630700"/>
    <lineage>
        <taxon>Eukaryota</taxon>
        <taxon>Discoba</taxon>
        <taxon>Euglenozoa</taxon>
        <taxon>Kinetoplastea</taxon>
        <taxon>Metakinetoplastina</taxon>
        <taxon>Trypanosomatida</taxon>
        <taxon>Trypanosomatidae</taxon>
        <taxon>Trypanosoma</taxon>
    </lineage>
</organism>
<evidence type="ECO:0000256" key="17">
    <source>
        <dbReference type="ARBA" id="ARBA00031332"/>
    </source>
</evidence>
<dbReference type="Gene3D" id="3.30.40.140">
    <property type="match status" value="1"/>
</dbReference>
<keyword evidence="13" id="KW-0862">Zinc</keyword>
<keyword evidence="11" id="KW-0498">Mitosis</keyword>
<dbReference type="InterPro" id="IPR008984">
    <property type="entry name" value="SMAD_FHA_dom_sf"/>
</dbReference>
<dbReference type="InterPro" id="IPR013083">
    <property type="entry name" value="Znf_RING/FYVE/PHD"/>
</dbReference>
<comment type="caution">
    <text evidence="22">The sequence shown here is derived from an EMBL/GenBank/DDBJ whole genome shotgun (WGS) entry which is preliminary data.</text>
</comment>
<evidence type="ECO:0000256" key="8">
    <source>
        <dbReference type="ARBA" id="ARBA00022679"/>
    </source>
</evidence>
<protein>
    <recommendedName>
        <fullName evidence="6">E3 ubiquitin-protein ligase CHFR</fullName>
        <ecNumber evidence="5">2.3.2.27</ecNumber>
    </recommendedName>
    <alternativeName>
        <fullName evidence="17">Checkpoint with forkhead and RING finger domains protein</fullName>
    </alternativeName>
    <alternativeName>
        <fullName evidence="16">RING-type E3 ubiquitin transferase CHFR</fullName>
    </alternativeName>
</protein>
<dbReference type="InterPro" id="IPR052256">
    <property type="entry name" value="E3_ubiquitin-ligase_CHFR"/>
</dbReference>
<feature type="region of interest" description="Disordered" evidence="19">
    <location>
        <begin position="297"/>
        <end position="335"/>
    </location>
</feature>
<dbReference type="Pfam" id="PF10283">
    <property type="entry name" value="zf-CCHH"/>
    <property type="match status" value="1"/>
</dbReference>
<evidence type="ECO:0000256" key="11">
    <source>
        <dbReference type="ARBA" id="ARBA00022776"/>
    </source>
</evidence>
<comment type="pathway">
    <text evidence="3">Protein modification; protein ubiquitination.</text>
</comment>
<dbReference type="GO" id="GO:0008270">
    <property type="term" value="F:zinc ion binding"/>
    <property type="evidence" value="ECO:0007669"/>
    <property type="project" value="UniProtKB-KW"/>
</dbReference>
<keyword evidence="8" id="KW-0808">Transferase</keyword>
<evidence type="ECO:0000256" key="9">
    <source>
        <dbReference type="ARBA" id="ARBA00022723"/>
    </source>
</evidence>
<evidence type="ECO:0000313" key="23">
    <source>
        <dbReference type="Proteomes" id="UP000266743"/>
    </source>
</evidence>
<dbReference type="Pfam" id="PF00097">
    <property type="entry name" value="zf-C3HC4"/>
    <property type="match status" value="1"/>
</dbReference>
<feature type="region of interest" description="Disordered" evidence="19">
    <location>
        <begin position="1"/>
        <end position="26"/>
    </location>
</feature>
<keyword evidence="14" id="KW-0539">Nucleus</keyword>
<feature type="domain" description="RING-type" evidence="21">
    <location>
        <begin position="200"/>
        <end position="240"/>
    </location>
</feature>
<accession>A0A3L6KWL7</accession>
<dbReference type="SMART" id="SM00240">
    <property type="entry name" value="FHA"/>
    <property type="match status" value="1"/>
</dbReference>
<evidence type="ECO:0000256" key="19">
    <source>
        <dbReference type="SAM" id="MobiDB-lite"/>
    </source>
</evidence>
<dbReference type="GO" id="GO:0051301">
    <property type="term" value="P:cell division"/>
    <property type="evidence" value="ECO:0007669"/>
    <property type="project" value="UniProtKB-KW"/>
</dbReference>
<evidence type="ECO:0000256" key="13">
    <source>
        <dbReference type="ARBA" id="ARBA00022833"/>
    </source>
</evidence>
<evidence type="ECO:0000256" key="15">
    <source>
        <dbReference type="ARBA" id="ARBA00023306"/>
    </source>
</evidence>
<evidence type="ECO:0000313" key="22">
    <source>
        <dbReference type="EMBL" id="RHW68178.1"/>
    </source>
</evidence>
<dbReference type="GO" id="GO:0005634">
    <property type="term" value="C:nucleus"/>
    <property type="evidence" value="ECO:0007669"/>
    <property type="project" value="TreeGrafter"/>
</dbReference>
<dbReference type="Pfam" id="PF00498">
    <property type="entry name" value="FHA"/>
    <property type="match status" value="1"/>
</dbReference>
<keyword evidence="10 18" id="KW-0863">Zinc-finger</keyword>
<evidence type="ECO:0000256" key="7">
    <source>
        <dbReference type="ARBA" id="ARBA00022618"/>
    </source>
</evidence>
<dbReference type="EC" id="2.3.2.27" evidence="5"/>
<evidence type="ECO:0000259" key="20">
    <source>
        <dbReference type="PROSITE" id="PS50006"/>
    </source>
</evidence>
<evidence type="ECO:0000256" key="6">
    <source>
        <dbReference type="ARBA" id="ARBA00017908"/>
    </source>
</evidence>
<dbReference type="SUPFAM" id="SSF49879">
    <property type="entry name" value="SMAD/FHA domain"/>
    <property type="match status" value="1"/>
</dbReference>
<keyword evidence="9" id="KW-0479">Metal-binding</keyword>
<dbReference type="InterPro" id="IPR019406">
    <property type="entry name" value="APLF_PBZ"/>
</dbReference>
<dbReference type="GO" id="GO:0061630">
    <property type="term" value="F:ubiquitin protein ligase activity"/>
    <property type="evidence" value="ECO:0007669"/>
    <property type="project" value="UniProtKB-EC"/>
</dbReference>
<evidence type="ECO:0000256" key="14">
    <source>
        <dbReference type="ARBA" id="ARBA00023242"/>
    </source>
</evidence>
<dbReference type="PROSITE" id="PS50006">
    <property type="entry name" value="FHA_DOMAIN"/>
    <property type="match status" value="1"/>
</dbReference>
<gene>
    <name evidence="22" type="ORF">DPX39_110099400</name>
</gene>
<dbReference type="Pfam" id="PF17979">
    <property type="entry name" value="zf-CRD"/>
    <property type="match status" value="1"/>
</dbReference>
<comment type="subcellular location">
    <subcellularLocation>
        <location evidence="2">Nucleus</location>
        <location evidence="2">PML body</location>
    </subcellularLocation>
</comment>
<dbReference type="PANTHER" id="PTHR16079:SF4">
    <property type="entry name" value="E3 UBIQUITIN-PROTEIN LIGASE CHFR"/>
    <property type="match status" value="1"/>
</dbReference>
<dbReference type="PROSITE" id="PS00518">
    <property type="entry name" value="ZF_RING_1"/>
    <property type="match status" value="1"/>
</dbReference>
<dbReference type="CDD" id="cd00060">
    <property type="entry name" value="FHA"/>
    <property type="match status" value="1"/>
</dbReference>
<evidence type="ECO:0000256" key="18">
    <source>
        <dbReference type="PROSITE-ProRule" id="PRU00175"/>
    </source>
</evidence>
<evidence type="ECO:0000256" key="5">
    <source>
        <dbReference type="ARBA" id="ARBA00012483"/>
    </source>
</evidence>
<dbReference type="Gene3D" id="3.30.40.10">
    <property type="entry name" value="Zinc/RING finger domain, C3HC4 (zinc finger)"/>
    <property type="match status" value="1"/>
</dbReference>
<name>A0A3L6KWL7_9TRYP</name>
<dbReference type="InterPro" id="IPR000253">
    <property type="entry name" value="FHA_dom"/>
</dbReference>
<evidence type="ECO:0000256" key="4">
    <source>
        <dbReference type="ARBA" id="ARBA00005797"/>
    </source>
</evidence>
<dbReference type="UniPathway" id="UPA00143"/>
<evidence type="ECO:0000259" key="21">
    <source>
        <dbReference type="PROSITE" id="PS50089"/>
    </source>
</evidence>
<dbReference type="GO" id="GO:0016567">
    <property type="term" value="P:protein ubiquitination"/>
    <property type="evidence" value="ECO:0007669"/>
    <property type="project" value="UniProtKB-UniPathway"/>
</dbReference>
<dbReference type="Proteomes" id="UP000266743">
    <property type="component" value="Chromosome 11"/>
</dbReference>
<feature type="compositionally biased region" description="Low complexity" evidence="19">
    <location>
        <begin position="147"/>
        <end position="170"/>
    </location>
</feature>
<sequence length="558" mass="61259">MSGCDGTEGRFGRISSWEPSTPPDVVTDSVEDAFEEVAPSVNGPLIARLIPIRDGSTASLRVPMPILEIYRDSGTITMGRSRELPVECRVDVARVSTQHCELRVNAVTRQVTVRDISLNGTFVNGKRLEKGVDVELQSGDQISFVKSLPTGTTATSTPAQTSSSESANVSSGGGGNGAEYVFQRVSSTQSVSQMVEELTCSVCKHLYHRPCSALPCMHVFCASCLSKWLACGNVTCMECRAELSEVRPTHKLQNCVEQLLKLNPGLCRSAEELAECGFNDDIPPEGRKLLKRTRRVRDDDGDDYSDTGSDLDDDDDDFGSEFNTSSGGDGVNATHVPQLYQGQTHGHAPATGSCKHCEAPSAVDGFRCPARGMHQSCARCRRLFPMRPLCTRPQRCHLCSTPYCNLYYKDEGGCPVGADGGLTIVSQYRAPQALPPNLFGGNKVEQNIVSSYLMVKHVVVEDVWGECLQKLSGREWVPDITCVNGPVTADSALCEGCMDILFAALLFHYRRCIPRAELPYSVTDRPNCWYGLNCRTQFHNMQHANKYNHACYQEKRKE</sequence>
<dbReference type="PANTHER" id="PTHR16079">
    <property type="entry name" value="UBIQUITIN LIGASE PROTEIN CHFR"/>
    <property type="match status" value="1"/>
</dbReference>
<dbReference type="InterPro" id="IPR040909">
    <property type="entry name" value="CHFR_Znf-CRD"/>
</dbReference>